<dbReference type="EMBL" id="JAFCMP010000113">
    <property type="protein sequence ID" value="KAG5186186.1"/>
    <property type="molecule type" value="Genomic_DNA"/>
</dbReference>
<reference evidence="1" key="1">
    <citation type="submission" date="2021-02" db="EMBL/GenBank/DDBJ databases">
        <title>First Annotated Genome of the Yellow-green Alga Tribonema minus.</title>
        <authorList>
            <person name="Mahan K.M."/>
        </authorList>
    </citation>
    <scope>NUCLEOTIDE SEQUENCE</scope>
    <source>
        <strain evidence="1">UTEX B ZZ1240</strain>
    </source>
</reference>
<evidence type="ECO:0000313" key="1">
    <source>
        <dbReference type="EMBL" id="KAG5186186.1"/>
    </source>
</evidence>
<dbReference type="InterPro" id="IPR011012">
    <property type="entry name" value="Longin-like_dom_sf"/>
</dbReference>
<name>A0A835Z2S7_9STRA</name>
<keyword evidence="2" id="KW-1185">Reference proteome</keyword>
<proteinExistence type="predicted"/>
<dbReference type="Gene3D" id="3.30.450.70">
    <property type="match status" value="1"/>
</dbReference>
<dbReference type="PANTHER" id="PTHR12403">
    <property type="entry name" value="TRAFFICKING PROTEIN PARTICLE COMPLEX SUBUNIT 2"/>
    <property type="match status" value="1"/>
</dbReference>
<dbReference type="SUPFAM" id="SSF64356">
    <property type="entry name" value="SNARE-like"/>
    <property type="match status" value="1"/>
</dbReference>
<dbReference type="InterPro" id="IPR006722">
    <property type="entry name" value="Sedlin"/>
</dbReference>
<gene>
    <name evidence="1" type="ORF">JKP88DRAFT_185306</name>
</gene>
<accession>A0A835Z2S7</accession>
<organism evidence="1 2">
    <name type="scientific">Tribonema minus</name>
    <dbReference type="NCBI Taxonomy" id="303371"/>
    <lineage>
        <taxon>Eukaryota</taxon>
        <taxon>Sar</taxon>
        <taxon>Stramenopiles</taxon>
        <taxon>Ochrophyta</taxon>
        <taxon>PX clade</taxon>
        <taxon>Xanthophyceae</taxon>
        <taxon>Tribonematales</taxon>
        <taxon>Tribonemataceae</taxon>
        <taxon>Tribonema</taxon>
    </lineage>
</organism>
<dbReference type="AlphaFoldDB" id="A0A835Z2S7"/>
<dbReference type="CDD" id="cd14825">
    <property type="entry name" value="TRAPPC2_sedlin"/>
    <property type="match status" value="1"/>
</dbReference>
<dbReference type="Proteomes" id="UP000664859">
    <property type="component" value="Unassembled WGS sequence"/>
</dbReference>
<dbReference type="GO" id="GO:0006888">
    <property type="term" value="P:endoplasmic reticulum to Golgi vesicle-mediated transport"/>
    <property type="evidence" value="ECO:0007669"/>
    <property type="project" value="InterPro"/>
</dbReference>
<protein>
    <submittedName>
        <fullName evidence="1">Sedlin</fullName>
    </submittedName>
</protein>
<dbReference type="Pfam" id="PF04628">
    <property type="entry name" value="Sedlin_N"/>
    <property type="match status" value="1"/>
</dbReference>
<evidence type="ECO:0000313" key="2">
    <source>
        <dbReference type="Proteomes" id="UP000664859"/>
    </source>
</evidence>
<sequence length="139" mass="16137">MSIVFMIVGRNEPLYEAEFGLKSANPAQRAAERENSHLSQFIIHSSLDLVERKQWFAAYPYLRVVDKFNEQIVSAYLTAAGVRLMLLHDGRSEEGIGSFFKDVHELYVKHMLNPFYRFDTPIISPEFDERVRALAVKWL</sequence>
<comment type="caution">
    <text evidence="1">The sequence shown here is derived from an EMBL/GenBank/DDBJ whole genome shotgun (WGS) entry which is preliminary data.</text>
</comment>
<dbReference type="GO" id="GO:0005737">
    <property type="term" value="C:cytoplasm"/>
    <property type="evidence" value="ECO:0007669"/>
    <property type="project" value="GOC"/>
</dbReference>
<dbReference type="OrthoDB" id="10252102at2759"/>